<dbReference type="AlphaFoldDB" id="A0A0G4G2R4"/>
<feature type="region of interest" description="Disordered" evidence="1">
    <location>
        <begin position="468"/>
        <end position="647"/>
    </location>
</feature>
<feature type="compositionally biased region" description="Basic and acidic residues" evidence="1">
    <location>
        <begin position="477"/>
        <end position="489"/>
    </location>
</feature>
<dbReference type="EMBL" id="CDMZ01000823">
    <property type="protein sequence ID" value="CEM22154.1"/>
    <property type="molecule type" value="Genomic_DNA"/>
</dbReference>
<feature type="region of interest" description="Disordered" evidence="1">
    <location>
        <begin position="398"/>
        <end position="444"/>
    </location>
</feature>
<proteinExistence type="predicted"/>
<name>A0A0G4G2R4_9ALVE</name>
<feature type="compositionally biased region" description="Polar residues" evidence="1">
    <location>
        <begin position="538"/>
        <end position="550"/>
    </location>
</feature>
<feature type="compositionally biased region" description="Acidic residues" evidence="1">
    <location>
        <begin position="625"/>
        <end position="637"/>
    </location>
</feature>
<evidence type="ECO:0000256" key="1">
    <source>
        <dbReference type="SAM" id="MobiDB-lite"/>
    </source>
</evidence>
<feature type="compositionally biased region" description="Basic and acidic residues" evidence="1">
    <location>
        <begin position="398"/>
        <end position="411"/>
    </location>
</feature>
<feature type="compositionally biased region" description="Polar residues" evidence="1">
    <location>
        <begin position="492"/>
        <end position="502"/>
    </location>
</feature>
<protein>
    <submittedName>
        <fullName evidence="2">Uncharacterized protein</fullName>
    </submittedName>
</protein>
<accession>A0A0G4G2R4</accession>
<feature type="compositionally biased region" description="Polar residues" evidence="1">
    <location>
        <begin position="559"/>
        <end position="572"/>
    </location>
</feature>
<feature type="compositionally biased region" description="Basic and acidic residues" evidence="1">
    <location>
        <begin position="420"/>
        <end position="429"/>
    </location>
</feature>
<sequence length="647" mass="70700">MAFGFRGVSSNAAVRGLSSLSDPTSVSSSSYLSSVRSALNGEVNVRKIELAMMVKVPDMWVMAVATALDQSFEGQIYDFNDLPSRVVAHRKQIIATDAIPFSDFSQIGAPEWDDKLSLLGYTGLSDTDAEFSVSKLAAADRCSAEDAPIVGRFTATPVYASSDTSKTGPVKAVLVSADMLNGKTAVNEWSMTSFQSGYVAVYTLTGEEGSPNRQPILLGSLLSEPREFSGAEALMTGVRQLVEPQKELLRQDEAYKTSELRVDVDLADGQEDQLSTLLERAAGGARETVTMILRNRNYFVSAVQAPPDLINFVPTSDRYDDVFLVRGVWEGADDPTRFILKYERLLFDMEAMERKRLLKLFRNYYPQLLHRRVVRPWCCLCSSCGGIEVIENSRDRKDSRMFDPKLRESSKKRMSLISSDSRDEEKSDRDDESPDVSPAFRRRPLLNTSTGDVAVQLGLALHNSDLHEASASPAEVSAHEGSHTHERRNPSLRRTNTHNESPTTEKRESRRSGRFASLPSANATVTFKGALTPHGVRGSSQAAHRNSPVTSRHAAYRHSPTSSRPVSATRSPKSGGGGGGEAGLGGGMGGLRKSQSEEREESKTVNLGGSARRQVGSAGGREGVTEDDPEWDTDVLQEDLGVNLPRR</sequence>
<reference evidence="2" key="1">
    <citation type="submission" date="2014-11" db="EMBL/GenBank/DDBJ databases">
        <authorList>
            <person name="Otto D Thomas"/>
            <person name="Naeem Raeece"/>
        </authorList>
    </citation>
    <scope>NUCLEOTIDE SEQUENCE</scope>
</reference>
<evidence type="ECO:0000313" key="2">
    <source>
        <dbReference type="EMBL" id="CEM22154.1"/>
    </source>
</evidence>
<dbReference type="VEuPathDB" id="CryptoDB:Cvel_19894"/>
<gene>
    <name evidence="2" type="ORF">Cvel_19894</name>
</gene>
<dbReference type="PhylomeDB" id="A0A0G4G2R4"/>
<feature type="compositionally biased region" description="Gly residues" evidence="1">
    <location>
        <begin position="574"/>
        <end position="590"/>
    </location>
</feature>
<feature type="compositionally biased region" description="Basic and acidic residues" evidence="1">
    <location>
        <begin position="594"/>
        <end position="603"/>
    </location>
</feature>
<organism evidence="2">
    <name type="scientific">Chromera velia CCMP2878</name>
    <dbReference type="NCBI Taxonomy" id="1169474"/>
    <lineage>
        <taxon>Eukaryota</taxon>
        <taxon>Sar</taxon>
        <taxon>Alveolata</taxon>
        <taxon>Colpodellida</taxon>
        <taxon>Chromeraceae</taxon>
        <taxon>Chromera</taxon>
    </lineage>
</organism>